<dbReference type="CDD" id="cd17102">
    <property type="entry name" value="FERM_F1_FRMD3"/>
    <property type="match status" value="1"/>
</dbReference>
<accession>A0A643BVE9</accession>
<feature type="region of interest" description="Disordered" evidence="1">
    <location>
        <begin position="331"/>
        <end position="386"/>
    </location>
</feature>
<dbReference type="InterPro" id="IPR029071">
    <property type="entry name" value="Ubiquitin-like_domsf"/>
</dbReference>
<evidence type="ECO:0000313" key="5">
    <source>
        <dbReference type="Proteomes" id="UP000437017"/>
    </source>
</evidence>
<dbReference type="AlphaFoldDB" id="A0A643BVE9"/>
<dbReference type="PANTHER" id="PTHR23280:SF8">
    <property type="entry name" value="FERM DOMAIN-CONTAINING PROTEIN 3"/>
    <property type="match status" value="1"/>
</dbReference>
<comment type="caution">
    <text evidence="4">The sequence shown here is derived from an EMBL/GenBank/DDBJ whole genome shotgun (WGS) entry which is preliminary data.</text>
</comment>
<dbReference type="Gene3D" id="1.20.80.10">
    <property type="match status" value="1"/>
</dbReference>
<proteinExistence type="predicted"/>
<dbReference type="InterPro" id="IPR018979">
    <property type="entry name" value="FERM_N"/>
</dbReference>
<feature type="domain" description="FERM" evidence="3">
    <location>
        <begin position="3"/>
        <end position="285"/>
    </location>
</feature>
<dbReference type="SMART" id="SM00295">
    <property type="entry name" value="B41"/>
    <property type="match status" value="1"/>
</dbReference>
<dbReference type="FunFam" id="2.30.29.30:FF:000043">
    <property type="entry name" value="FERM domain-containing protein 5"/>
    <property type="match status" value="1"/>
</dbReference>
<dbReference type="PROSITE" id="PS00660">
    <property type="entry name" value="FERM_1"/>
    <property type="match status" value="1"/>
</dbReference>
<dbReference type="PROSITE" id="PS50057">
    <property type="entry name" value="FERM_3"/>
    <property type="match status" value="1"/>
</dbReference>
<gene>
    <name evidence="4" type="ORF">E2I00_013041</name>
</gene>
<evidence type="ECO:0000313" key="4">
    <source>
        <dbReference type="EMBL" id="KAB0391884.1"/>
    </source>
</evidence>
<dbReference type="SMART" id="SM01196">
    <property type="entry name" value="FERM_C"/>
    <property type="match status" value="1"/>
</dbReference>
<feature type="transmembrane region" description="Helical" evidence="2">
    <location>
        <begin position="478"/>
        <end position="500"/>
    </location>
</feature>
<evidence type="ECO:0000256" key="2">
    <source>
        <dbReference type="SAM" id="Phobius"/>
    </source>
</evidence>
<evidence type="ECO:0000259" key="3">
    <source>
        <dbReference type="PROSITE" id="PS50057"/>
    </source>
</evidence>
<keyword evidence="2" id="KW-0472">Membrane</keyword>
<dbReference type="InterPro" id="IPR018980">
    <property type="entry name" value="FERM_PH-like_C"/>
</dbReference>
<protein>
    <recommendedName>
        <fullName evidence="3">FERM domain-containing protein</fullName>
    </recommendedName>
</protein>
<organism evidence="4 5">
    <name type="scientific">Balaenoptera physalus</name>
    <name type="common">Fin whale</name>
    <name type="synonym">Balaena physalus</name>
    <dbReference type="NCBI Taxonomy" id="9770"/>
    <lineage>
        <taxon>Eukaryota</taxon>
        <taxon>Metazoa</taxon>
        <taxon>Chordata</taxon>
        <taxon>Craniata</taxon>
        <taxon>Vertebrata</taxon>
        <taxon>Euteleostomi</taxon>
        <taxon>Mammalia</taxon>
        <taxon>Eutheria</taxon>
        <taxon>Laurasiatheria</taxon>
        <taxon>Artiodactyla</taxon>
        <taxon>Whippomorpha</taxon>
        <taxon>Cetacea</taxon>
        <taxon>Mysticeti</taxon>
        <taxon>Balaenopteridae</taxon>
        <taxon>Balaenoptera</taxon>
    </lineage>
</organism>
<dbReference type="CDD" id="cd14473">
    <property type="entry name" value="FERM_B-lobe"/>
    <property type="match status" value="1"/>
</dbReference>
<dbReference type="SUPFAM" id="SSF50729">
    <property type="entry name" value="PH domain-like"/>
    <property type="match status" value="1"/>
</dbReference>
<dbReference type="FunFam" id="1.20.80.10:FF:000006">
    <property type="entry name" value="FERM domain-containing protein 5 isoform X1"/>
    <property type="match status" value="1"/>
</dbReference>
<dbReference type="Gene3D" id="2.30.29.30">
    <property type="entry name" value="Pleckstrin-homology domain (PH domain)/Phosphotyrosine-binding domain (PTB)"/>
    <property type="match status" value="1"/>
</dbReference>
<dbReference type="SUPFAM" id="SSF47031">
    <property type="entry name" value="Second domain of FERM"/>
    <property type="match status" value="1"/>
</dbReference>
<dbReference type="InterPro" id="IPR011993">
    <property type="entry name" value="PH-like_dom_sf"/>
</dbReference>
<dbReference type="InterPro" id="IPR014352">
    <property type="entry name" value="FERM/acyl-CoA-bd_prot_sf"/>
</dbReference>
<dbReference type="GO" id="GO:0005856">
    <property type="term" value="C:cytoskeleton"/>
    <property type="evidence" value="ECO:0007669"/>
    <property type="project" value="TreeGrafter"/>
</dbReference>
<dbReference type="Proteomes" id="UP000437017">
    <property type="component" value="Unassembled WGS sequence"/>
</dbReference>
<dbReference type="InterPro" id="IPR019747">
    <property type="entry name" value="FERM_CS"/>
</dbReference>
<keyword evidence="2" id="KW-1133">Transmembrane helix</keyword>
<keyword evidence="2" id="KW-0812">Transmembrane</keyword>
<dbReference type="Pfam" id="PF09380">
    <property type="entry name" value="FERM_C"/>
    <property type="match status" value="1"/>
</dbReference>
<dbReference type="Pfam" id="PF09379">
    <property type="entry name" value="FERM_N"/>
    <property type="match status" value="1"/>
</dbReference>
<name>A0A643BVE9_BALPH</name>
<dbReference type="EMBL" id="SGJD01004155">
    <property type="protein sequence ID" value="KAB0391884.1"/>
    <property type="molecule type" value="Genomic_DNA"/>
</dbReference>
<dbReference type="Pfam" id="PF00373">
    <property type="entry name" value="FERM_M"/>
    <property type="match status" value="1"/>
</dbReference>
<sequence length="547" mass="62653">MESTLSSQTFNGGDVDSPVLGLRETKGQFLIDHICNYYSLLEKDYFGIRFVDPEKQRHWLEPNKSISKQMKSHPPYTMCFRVKFYPHEPLKIKEELTRYLLYLQIKRDIFHGRLLCSFSDAAYLGACIVQAELGDYDPDEHPENYISEFEIFPKQSQKLERKIVEIHKNELRGQSPPVAEFNLLLKAHTLETYGVDPHPCKDSTGTTTFLGFTAAGFVVFQGNKRIHLIKWSDVCKLKFEGKTFYVIGAQKEKKAMLAFHTSTPAACKHLWKCGVENQAFYKYAKSSQIKTVSSSKIFFKGSRFRYRTSITQSRSSHSLNKQLIINMEPLQPLRPSPSEQEEELPLGEGVPLPKEDDISAPLTSSSPVKESHEYEEPSSEEEDKIKEEPLTISELAYNPSASLLPTPVDDDEIDMLFDCPSRLELEKEDTDSFEELEADENAFLMAEEEELKEAHQALSWSYDILSGHIRVNPLVKSFSRLLVVGLGLLLFVFPLLLLLLESGIDLSFLCEIRQTPEFEQFHYEYYCPLKEWVAGKVNLVLYMLGCS</sequence>
<dbReference type="InterPro" id="IPR019749">
    <property type="entry name" value="Band_41_domain"/>
</dbReference>
<dbReference type="OrthoDB" id="6266673at2759"/>
<reference evidence="4 5" key="1">
    <citation type="journal article" date="2019" name="PLoS ONE">
        <title>Genomic analyses reveal an absence of contemporary introgressive admixture between fin whales and blue whales, despite known hybrids.</title>
        <authorList>
            <person name="Westbury M.V."/>
            <person name="Petersen B."/>
            <person name="Lorenzen E.D."/>
        </authorList>
    </citation>
    <scope>NUCLEOTIDE SEQUENCE [LARGE SCALE GENOMIC DNA]</scope>
    <source>
        <strain evidence="4">FinWhale-01</strain>
    </source>
</reference>
<dbReference type="Gene3D" id="3.10.20.90">
    <property type="entry name" value="Phosphatidylinositol 3-kinase Catalytic Subunit, Chain A, domain 1"/>
    <property type="match status" value="1"/>
</dbReference>
<dbReference type="PANTHER" id="PTHR23280">
    <property type="entry name" value="4.1 G PROTEIN"/>
    <property type="match status" value="1"/>
</dbReference>
<dbReference type="SUPFAM" id="SSF54236">
    <property type="entry name" value="Ubiquitin-like"/>
    <property type="match status" value="1"/>
</dbReference>
<keyword evidence="5" id="KW-1185">Reference proteome</keyword>
<dbReference type="GO" id="GO:0031032">
    <property type="term" value="P:actomyosin structure organization"/>
    <property type="evidence" value="ECO:0007669"/>
    <property type="project" value="TreeGrafter"/>
</dbReference>
<dbReference type="InterPro" id="IPR019748">
    <property type="entry name" value="FERM_central"/>
</dbReference>
<dbReference type="PRINTS" id="PR00935">
    <property type="entry name" value="BAND41"/>
</dbReference>
<evidence type="ECO:0000256" key="1">
    <source>
        <dbReference type="SAM" id="MobiDB-lite"/>
    </source>
</evidence>
<dbReference type="InterPro" id="IPR000299">
    <property type="entry name" value="FERM_domain"/>
</dbReference>
<dbReference type="InterPro" id="IPR035963">
    <property type="entry name" value="FERM_2"/>
</dbReference>